<evidence type="ECO:0000313" key="2">
    <source>
        <dbReference type="EMBL" id="KAK7505885.1"/>
    </source>
</evidence>
<reference evidence="2 3" key="1">
    <citation type="journal article" date="2023" name="Sci. Data">
        <title>Genome assembly of the Korean intertidal mud-creeper Batillaria attramentaria.</title>
        <authorList>
            <person name="Patra A.K."/>
            <person name="Ho P.T."/>
            <person name="Jun S."/>
            <person name="Lee S.J."/>
            <person name="Kim Y."/>
            <person name="Won Y.J."/>
        </authorList>
    </citation>
    <scope>NUCLEOTIDE SEQUENCE [LARGE SCALE GENOMIC DNA]</scope>
    <source>
        <strain evidence="2">Wonlab-2016</strain>
    </source>
</reference>
<evidence type="ECO:0000313" key="3">
    <source>
        <dbReference type="Proteomes" id="UP001519460"/>
    </source>
</evidence>
<accession>A0ABD0M2C8</accession>
<feature type="compositionally biased region" description="Low complexity" evidence="1">
    <location>
        <begin position="1"/>
        <end position="12"/>
    </location>
</feature>
<proteinExistence type="predicted"/>
<gene>
    <name evidence="2" type="ORF">BaRGS_00002607</name>
</gene>
<feature type="non-terminal residue" evidence="2">
    <location>
        <position position="71"/>
    </location>
</feature>
<feature type="compositionally biased region" description="Polar residues" evidence="1">
    <location>
        <begin position="46"/>
        <end position="65"/>
    </location>
</feature>
<dbReference type="AlphaFoldDB" id="A0ABD0M2C8"/>
<name>A0ABD0M2C8_9CAEN</name>
<organism evidence="2 3">
    <name type="scientific">Batillaria attramentaria</name>
    <dbReference type="NCBI Taxonomy" id="370345"/>
    <lineage>
        <taxon>Eukaryota</taxon>
        <taxon>Metazoa</taxon>
        <taxon>Spiralia</taxon>
        <taxon>Lophotrochozoa</taxon>
        <taxon>Mollusca</taxon>
        <taxon>Gastropoda</taxon>
        <taxon>Caenogastropoda</taxon>
        <taxon>Sorbeoconcha</taxon>
        <taxon>Cerithioidea</taxon>
        <taxon>Batillariidae</taxon>
        <taxon>Batillaria</taxon>
    </lineage>
</organism>
<evidence type="ECO:0000256" key="1">
    <source>
        <dbReference type="SAM" id="MobiDB-lite"/>
    </source>
</evidence>
<dbReference type="EMBL" id="JACVVK020000008">
    <property type="protein sequence ID" value="KAK7505885.1"/>
    <property type="molecule type" value="Genomic_DNA"/>
</dbReference>
<protein>
    <submittedName>
        <fullName evidence="2">Uncharacterized protein</fullName>
    </submittedName>
</protein>
<keyword evidence="3" id="KW-1185">Reference proteome</keyword>
<feature type="non-terminal residue" evidence="2">
    <location>
        <position position="1"/>
    </location>
</feature>
<feature type="region of interest" description="Disordered" evidence="1">
    <location>
        <begin position="1"/>
        <end position="71"/>
    </location>
</feature>
<dbReference type="Proteomes" id="UP001519460">
    <property type="component" value="Unassembled WGS sequence"/>
</dbReference>
<sequence>VNVRRTTNGVVNSDAPGASGPDHPDRPLTAPALRIRTSNHDRDFNADTNARTTRTPLPNSQNHKNPVNERY</sequence>
<comment type="caution">
    <text evidence="2">The sequence shown here is derived from an EMBL/GenBank/DDBJ whole genome shotgun (WGS) entry which is preliminary data.</text>
</comment>